<dbReference type="InterPro" id="IPR036770">
    <property type="entry name" value="Ankyrin_rpt-contain_sf"/>
</dbReference>
<keyword evidence="4" id="KW-1185">Reference proteome</keyword>
<sequence length="892" mass="98871">MLSVRIGAFNDSELSGSDQFELDEVFRVFIPGKNLVQVEWDSIFIEKFGILHNKGEKCDGCDGDEIATGQIRCLIGADCHLCIKCYHSNKHFPSHPFRTFGSHSNDGNHLTYHLPERKYAKIELARIVKAFCGRSLPEGGFGLKFYKSIKLKSQKSAHAALLIGELAFARKLIQRGMNIDARDRDGDNLLHYAVFGGHCDILQMLIRFGAKLNATNKFKHTALHCACRYSSKECVRILLAAGADYRIRDQKGNTTLHFAAKGDCWENMQLLIGAGADLEALNKSNKTALHLAVAYDSRKCFEILLAAGADPNCEDINGDTPLHVLSGKPHQEMFDLLLRKEPQLDATDGMGRTALHIAVSSNSRKCVELLLEAEANPDCEDINGNTPLHFLCANPQLEVLDLLVRKNVKVDAINGLGRTALHMAVIQNRGQFVEALMGAGADPNFKDLDGNTSLHLAAENTPEMMETLLKAGAKVSEINGKGWTAHVMLAPTGSDEHLQLLLSAGANPNYRTREGDILLHDAVRRKNVERVKMLLKAGAKPNLIDRNGNAPLHIAIQRSNYLQMIDVLCSAEGINFGVRNKLGHNPLQHAAAHGNEYAVEKILSINSDKQFVDARTEEDGFSALHLVQNNKAIVEMLINKGGANIELRSRKGHTPLHQAIIKRYLKVIEILIQFRADLNAVNDNGNTCIDMALAAKRNVSEHELDQSPTIKAIYDSLPEEVLDTKCGIAISCYLLKHGTDYNANKSAIQHLDANSRNVLRSYKSQVECNFCMDFTDENVYLEPCKHSPACVHCTSFMMKCMICGVSVNKKIREDGTVLQEAKNTTGDERVTQLEMKLAEYQKVHESLKCSLCKECRKNIMFICGHGTCFKCADTLTDCHECGSTITRKIIIY</sequence>
<dbReference type="RefSeq" id="XP_017786542.1">
    <property type="nucleotide sequence ID" value="XM_017931053.1"/>
</dbReference>
<dbReference type="InterPro" id="IPR002110">
    <property type="entry name" value="Ankyrin_rpt"/>
</dbReference>
<evidence type="ECO:0000256" key="1">
    <source>
        <dbReference type="ARBA" id="ARBA00022737"/>
    </source>
</evidence>
<proteinExistence type="predicted"/>
<feature type="repeat" description="ANK" evidence="3">
    <location>
        <begin position="651"/>
        <end position="683"/>
    </location>
</feature>
<dbReference type="Gene3D" id="1.25.40.20">
    <property type="entry name" value="Ankyrin repeat-containing domain"/>
    <property type="match status" value="6"/>
</dbReference>
<keyword evidence="2 3" id="KW-0040">ANK repeat</keyword>
<feature type="repeat" description="ANK" evidence="3">
    <location>
        <begin position="383"/>
        <end position="415"/>
    </location>
</feature>
<dbReference type="Pfam" id="PF00023">
    <property type="entry name" value="Ank"/>
    <property type="match status" value="2"/>
</dbReference>
<dbReference type="PANTHER" id="PTHR24166">
    <property type="entry name" value="ROLLING PEBBLES, ISOFORM B"/>
    <property type="match status" value="1"/>
</dbReference>
<evidence type="ECO:0000256" key="3">
    <source>
        <dbReference type="PROSITE-ProRule" id="PRU00023"/>
    </source>
</evidence>
<feature type="repeat" description="ANK" evidence="3">
    <location>
        <begin position="514"/>
        <end position="546"/>
    </location>
</feature>
<dbReference type="SMART" id="SM00248">
    <property type="entry name" value="ANK"/>
    <property type="match status" value="16"/>
</dbReference>
<dbReference type="Pfam" id="PF12796">
    <property type="entry name" value="Ank_2"/>
    <property type="match status" value="5"/>
</dbReference>
<evidence type="ECO:0000256" key="2">
    <source>
        <dbReference type="ARBA" id="ARBA00023043"/>
    </source>
</evidence>
<dbReference type="GeneID" id="108569483"/>
<dbReference type="InterPro" id="IPR050889">
    <property type="entry name" value="Dendritic_Spine_Reg/Scaffold"/>
</dbReference>
<protein>
    <submittedName>
        <fullName evidence="5">Tankyrase-1-like</fullName>
    </submittedName>
</protein>
<feature type="repeat" description="ANK" evidence="3">
    <location>
        <begin position="218"/>
        <end position="250"/>
    </location>
</feature>
<dbReference type="Gene3D" id="3.30.40.10">
    <property type="entry name" value="Zinc/RING finger domain, C3HC4 (zinc finger)"/>
    <property type="match status" value="2"/>
</dbReference>
<accession>A0ABM1NI92</accession>
<dbReference type="InterPro" id="IPR013083">
    <property type="entry name" value="Znf_RING/FYVE/PHD"/>
</dbReference>
<dbReference type="SUPFAM" id="SSF48403">
    <property type="entry name" value="Ankyrin repeat"/>
    <property type="match status" value="2"/>
</dbReference>
<dbReference type="PANTHER" id="PTHR24166:SF48">
    <property type="entry name" value="PROTEIN VAPYRIN"/>
    <property type="match status" value="1"/>
</dbReference>
<feature type="repeat" description="ANK" evidence="3">
    <location>
        <begin position="284"/>
        <end position="316"/>
    </location>
</feature>
<feature type="repeat" description="ANK" evidence="3">
    <location>
        <begin position="152"/>
        <end position="184"/>
    </location>
</feature>
<feature type="repeat" description="ANK" evidence="3">
    <location>
        <begin position="185"/>
        <end position="217"/>
    </location>
</feature>
<dbReference type="Proteomes" id="UP000695000">
    <property type="component" value="Unplaced"/>
</dbReference>
<keyword evidence="1" id="KW-0677">Repeat</keyword>
<evidence type="ECO:0000313" key="4">
    <source>
        <dbReference type="Proteomes" id="UP000695000"/>
    </source>
</evidence>
<feature type="repeat" description="ANK" evidence="3">
    <location>
        <begin position="416"/>
        <end position="448"/>
    </location>
</feature>
<evidence type="ECO:0000313" key="5">
    <source>
        <dbReference type="RefSeq" id="XP_017786542.1"/>
    </source>
</evidence>
<feature type="repeat" description="ANK" evidence="3">
    <location>
        <begin position="317"/>
        <end position="349"/>
    </location>
</feature>
<name>A0ABM1NI92_NICVS</name>
<dbReference type="PROSITE" id="PS50297">
    <property type="entry name" value="ANK_REP_REGION"/>
    <property type="match status" value="10"/>
</dbReference>
<dbReference type="SUPFAM" id="SSF57850">
    <property type="entry name" value="RING/U-box"/>
    <property type="match status" value="1"/>
</dbReference>
<dbReference type="PROSITE" id="PS50088">
    <property type="entry name" value="ANK_REPEAT"/>
    <property type="match status" value="11"/>
</dbReference>
<feature type="repeat" description="ANK" evidence="3">
    <location>
        <begin position="251"/>
        <end position="283"/>
    </location>
</feature>
<feature type="repeat" description="ANK" evidence="3">
    <location>
        <begin position="350"/>
        <end position="382"/>
    </location>
</feature>
<organism evidence="4 5">
    <name type="scientific">Nicrophorus vespilloides</name>
    <name type="common">Boreal carrion beetle</name>
    <dbReference type="NCBI Taxonomy" id="110193"/>
    <lineage>
        <taxon>Eukaryota</taxon>
        <taxon>Metazoa</taxon>
        <taxon>Ecdysozoa</taxon>
        <taxon>Arthropoda</taxon>
        <taxon>Hexapoda</taxon>
        <taxon>Insecta</taxon>
        <taxon>Pterygota</taxon>
        <taxon>Neoptera</taxon>
        <taxon>Endopterygota</taxon>
        <taxon>Coleoptera</taxon>
        <taxon>Polyphaga</taxon>
        <taxon>Staphyliniformia</taxon>
        <taxon>Silphidae</taxon>
        <taxon>Nicrophorinae</taxon>
        <taxon>Nicrophorus</taxon>
    </lineage>
</organism>
<reference evidence="5" key="1">
    <citation type="submission" date="2025-08" db="UniProtKB">
        <authorList>
            <consortium name="RefSeq"/>
        </authorList>
    </citation>
    <scope>IDENTIFICATION</scope>
    <source>
        <tissue evidence="5">Whole Larva</tissue>
    </source>
</reference>
<gene>
    <name evidence="5" type="primary">LOC108569483</name>
</gene>